<dbReference type="AlphaFoldDB" id="A0AAD4KQZ7"/>
<protein>
    <submittedName>
        <fullName evidence="1">Uncharacterized protein</fullName>
    </submittedName>
</protein>
<sequence length="56" mass="6501">MGERRERRRDWIFWGEGRAARRVDAKCGKERGQSKAAAGTQQSCNVSLVRRSNRYC</sequence>
<gene>
    <name evidence="1" type="ORF">BGW36DRAFT_380739</name>
</gene>
<evidence type="ECO:0000313" key="2">
    <source>
        <dbReference type="Proteomes" id="UP001201262"/>
    </source>
</evidence>
<reference evidence="1" key="1">
    <citation type="submission" date="2021-12" db="EMBL/GenBank/DDBJ databases">
        <title>Convergent genome expansion in fungi linked to evolution of root-endophyte symbiosis.</title>
        <authorList>
            <consortium name="DOE Joint Genome Institute"/>
            <person name="Ke Y.-H."/>
            <person name="Bonito G."/>
            <person name="Liao H.-L."/>
            <person name="Looney B."/>
            <person name="Rojas-Flechas A."/>
            <person name="Nash J."/>
            <person name="Hameed K."/>
            <person name="Schadt C."/>
            <person name="Martin F."/>
            <person name="Crous P.W."/>
            <person name="Miettinen O."/>
            <person name="Magnuson J.K."/>
            <person name="Labbe J."/>
            <person name="Jacobson D."/>
            <person name="Doktycz M.J."/>
            <person name="Veneault-Fourrey C."/>
            <person name="Kuo A."/>
            <person name="Mondo S."/>
            <person name="Calhoun S."/>
            <person name="Riley R."/>
            <person name="Ohm R."/>
            <person name="LaButti K."/>
            <person name="Andreopoulos B."/>
            <person name="Pangilinan J."/>
            <person name="Nolan M."/>
            <person name="Tritt A."/>
            <person name="Clum A."/>
            <person name="Lipzen A."/>
            <person name="Daum C."/>
            <person name="Barry K."/>
            <person name="Grigoriev I.V."/>
            <person name="Vilgalys R."/>
        </authorList>
    </citation>
    <scope>NUCLEOTIDE SEQUENCE</scope>
    <source>
        <strain evidence="1">PMI_201</strain>
    </source>
</reference>
<accession>A0AAD4KQZ7</accession>
<name>A0AAD4KQZ7_9EURO</name>
<proteinExistence type="predicted"/>
<organism evidence="1 2">
    <name type="scientific">Talaromyces proteolyticus</name>
    <dbReference type="NCBI Taxonomy" id="1131652"/>
    <lineage>
        <taxon>Eukaryota</taxon>
        <taxon>Fungi</taxon>
        <taxon>Dikarya</taxon>
        <taxon>Ascomycota</taxon>
        <taxon>Pezizomycotina</taxon>
        <taxon>Eurotiomycetes</taxon>
        <taxon>Eurotiomycetidae</taxon>
        <taxon>Eurotiales</taxon>
        <taxon>Trichocomaceae</taxon>
        <taxon>Talaromyces</taxon>
        <taxon>Talaromyces sect. Bacilispori</taxon>
    </lineage>
</organism>
<dbReference type="EMBL" id="JAJTJA010000007">
    <property type="protein sequence ID" value="KAH8696347.1"/>
    <property type="molecule type" value="Genomic_DNA"/>
</dbReference>
<dbReference type="Proteomes" id="UP001201262">
    <property type="component" value="Unassembled WGS sequence"/>
</dbReference>
<comment type="caution">
    <text evidence="1">The sequence shown here is derived from an EMBL/GenBank/DDBJ whole genome shotgun (WGS) entry which is preliminary data.</text>
</comment>
<dbReference type="GeneID" id="70246650"/>
<keyword evidence="2" id="KW-1185">Reference proteome</keyword>
<dbReference type="RefSeq" id="XP_046071285.1">
    <property type="nucleotide sequence ID" value="XM_046216363.1"/>
</dbReference>
<evidence type="ECO:0000313" key="1">
    <source>
        <dbReference type="EMBL" id="KAH8696347.1"/>
    </source>
</evidence>